<feature type="compositionally biased region" description="Low complexity" evidence="1">
    <location>
        <begin position="34"/>
        <end position="48"/>
    </location>
</feature>
<sequence>MECAQRPAAARQLAQPAVPASAPPTARTGPQSRAASAVLAEAVPAGERPPLRPRPAPRAKRLQPASFRPVPGAGWGQAPRPIRPAAARGSQGPARSVAGGPTPPGLRRPVGAQQRGPAKLRSRAAQRPGRVERESPARLPAPVRGPRQPGVRRPRAAPRPQPWIPWRLAPPSAPGHRARSGSRRQPRGRAGPLPPRLMPIQCRAGRPGRRAHRPSGWPAAAADPSAAPAPPVSTLPG</sequence>
<evidence type="ECO:0000313" key="3">
    <source>
        <dbReference type="Proteomes" id="UP000252707"/>
    </source>
</evidence>
<feature type="compositionally biased region" description="Basic residues" evidence="1">
    <location>
        <begin position="176"/>
        <end position="187"/>
    </location>
</feature>
<gene>
    <name evidence="2" type="ORF">DFQ59_106155</name>
</gene>
<dbReference type="EMBL" id="QPJY01000006">
    <property type="protein sequence ID" value="RCX29920.1"/>
    <property type="molecule type" value="Genomic_DNA"/>
</dbReference>
<organism evidence="2 3">
    <name type="scientific">Thioalbus denitrificans</name>
    <dbReference type="NCBI Taxonomy" id="547122"/>
    <lineage>
        <taxon>Bacteria</taxon>
        <taxon>Pseudomonadati</taxon>
        <taxon>Pseudomonadota</taxon>
        <taxon>Gammaproteobacteria</taxon>
        <taxon>Chromatiales</taxon>
        <taxon>Ectothiorhodospiraceae</taxon>
        <taxon>Thioalbus</taxon>
    </lineage>
</organism>
<feature type="compositionally biased region" description="Pro residues" evidence="1">
    <location>
        <begin position="227"/>
        <end position="237"/>
    </location>
</feature>
<name>A0A369C7C7_9GAMM</name>
<feature type="compositionally biased region" description="Low complexity" evidence="1">
    <location>
        <begin position="78"/>
        <end position="88"/>
    </location>
</feature>
<proteinExistence type="predicted"/>
<protein>
    <submittedName>
        <fullName evidence="2">Uncharacterized protein</fullName>
    </submittedName>
</protein>
<feature type="compositionally biased region" description="Low complexity" evidence="1">
    <location>
        <begin position="1"/>
        <end position="20"/>
    </location>
</feature>
<comment type="caution">
    <text evidence="2">The sequence shown here is derived from an EMBL/GenBank/DDBJ whole genome shotgun (WGS) entry which is preliminary data.</text>
</comment>
<accession>A0A369C7C7</accession>
<keyword evidence="3" id="KW-1185">Reference proteome</keyword>
<dbReference type="AlphaFoldDB" id="A0A369C7C7"/>
<evidence type="ECO:0000256" key="1">
    <source>
        <dbReference type="SAM" id="MobiDB-lite"/>
    </source>
</evidence>
<evidence type="ECO:0000313" key="2">
    <source>
        <dbReference type="EMBL" id="RCX29920.1"/>
    </source>
</evidence>
<dbReference type="Proteomes" id="UP000252707">
    <property type="component" value="Unassembled WGS sequence"/>
</dbReference>
<feature type="compositionally biased region" description="Low complexity" evidence="1">
    <location>
        <begin position="140"/>
        <end position="149"/>
    </location>
</feature>
<reference evidence="2 3" key="1">
    <citation type="submission" date="2018-07" db="EMBL/GenBank/DDBJ databases">
        <title>Genomic Encyclopedia of Type Strains, Phase IV (KMG-IV): sequencing the most valuable type-strain genomes for metagenomic binning, comparative biology and taxonomic classification.</title>
        <authorList>
            <person name="Goeker M."/>
        </authorList>
    </citation>
    <scope>NUCLEOTIDE SEQUENCE [LARGE SCALE GENOMIC DNA]</scope>
    <source>
        <strain evidence="2 3">DSM 26407</strain>
    </source>
</reference>
<feature type="region of interest" description="Disordered" evidence="1">
    <location>
        <begin position="1"/>
        <end position="237"/>
    </location>
</feature>